<dbReference type="AlphaFoldDB" id="S4PAF1"/>
<evidence type="ECO:0000313" key="1">
    <source>
        <dbReference type="EMBL" id="JAA87509.1"/>
    </source>
</evidence>
<sequence length="69" mass="8130">MLVPIYVISYIFVCNKRYTVLRFVCLLDSRYTVPNSCRRLLAIAPQELFAMQSLFVTVCAYLYRTFCTM</sequence>
<reference evidence="1" key="1">
    <citation type="journal article" date="2013" name="BMC Genomics">
        <title>Unscrambling butterfly oogenesis.</title>
        <authorList>
            <person name="Carter J.M."/>
            <person name="Baker S.C."/>
            <person name="Pink R."/>
            <person name="Carter D.R."/>
            <person name="Collins A."/>
            <person name="Tomlin J."/>
            <person name="Gibbs M."/>
            <person name="Breuker C.J."/>
        </authorList>
    </citation>
    <scope>NUCLEOTIDE SEQUENCE</scope>
    <source>
        <tissue evidence="1">Ovary</tissue>
    </source>
</reference>
<accession>S4PAF1</accession>
<organism evidence="1">
    <name type="scientific">Pararge aegeria</name>
    <name type="common">speckled wood butterfly</name>
    <dbReference type="NCBI Taxonomy" id="116150"/>
    <lineage>
        <taxon>Eukaryota</taxon>
        <taxon>Metazoa</taxon>
        <taxon>Ecdysozoa</taxon>
        <taxon>Arthropoda</taxon>
        <taxon>Hexapoda</taxon>
        <taxon>Insecta</taxon>
        <taxon>Pterygota</taxon>
        <taxon>Neoptera</taxon>
        <taxon>Endopterygota</taxon>
        <taxon>Lepidoptera</taxon>
        <taxon>Glossata</taxon>
        <taxon>Ditrysia</taxon>
        <taxon>Papilionoidea</taxon>
        <taxon>Nymphalidae</taxon>
        <taxon>Satyrinae</taxon>
        <taxon>Satyrini</taxon>
        <taxon>Parargina</taxon>
        <taxon>Pararge</taxon>
    </lineage>
</organism>
<proteinExistence type="predicted"/>
<name>S4PAF1_9NEOP</name>
<protein>
    <submittedName>
        <fullName evidence="1">Uncharacterized protein</fullName>
    </submittedName>
</protein>
<reference evidence="1" key="2">
    <citation type="submission" date="2013-05" db="EMBL/GenBank/DDBJ databases">
        <authorList>
            <person name="Carter J.-M."/>
            <person name="Baker S.C."/>
            <person name="Pink R."/>
            <person name="Carter D.R.F."/>
            <person name="Collins A."/>
            <person name="Tomlin J."/>
            <person name="Gibbs M."/>
            <person name="Breuker C.J."/>
        </authorList>
    </citation>
    <scope>NUCLEOTIDE SEQUENCE</scope>
    <source>
        <tissue evidence="1">Ovary</tissue>
    </source>
</reference>
<dbReference type="EMBL" id="GAIX01005051">
    <property type="protein sequence ID" value="JAA87509.1"/>
    <property type="molecule type" value="Transcribed_RNA"/>
</dbReference>